<organism evidence="1 2">
    <name type="scientific">Agrobacterium tumefaciens</name>
    <dbReference type="NCBI Taxonomy" id="358"/>
    <lineage>
        <taxon>Bacteria</taxon>
        <taxon>Pseudomonadati</taxon>
        <taxon>Pseudomonadota</taxon>
        <taxon>Alphaproteobacteria</taxon>
        <taxon>Hyphomicrobiales</taxon>
        <taxon>Rhizobiaceae</taxon>
        <taxon>Rhizobium/Agrobacterium group</taxon>
        <taxon>Agrobacterium</taxon>
        <taxon>Agrobacterium tumefaciens complex</taxon>
    </lineage>
</organism>
<evidence type="ECO:0000313" key="1">
    <source>
        <dbReference type="EMBL" id="OAE47808.1"/>
    </source>
</evidence>
<gene>
    <name evidence="1" type="ORF">A7J57_06145</name>
</gene>
<accession>A0A176XEV2</accession>
<reference evidence="1 2" key="1">
    <citation type="submission" date="2016-05" db="EMBL/GenBank/DDBJ databases">
        <authorList>
            <person name="Lavstsen T."/>
            <person name="Jespersen J.S."/>
        </authorList>
    </citation>
    <scope>NUCLEOTIDE SEQUENCE [LARGE SCALE GENOMIC DNA]</scope>
    <source>
        <strain evidence="1 2">KCJ1736</strain>
    </source>
</reference>
<protein>
    <submittedName>
        <fullName evidence="1">Uncharacterized protein</fullName>
    </submittedName>
</protein>
<dbReference type="Proteomes" id="UP000077098">
    <property type="component" value="Unassembled WGS sequence"/>
</dbReference>
<sequence length="96" mass="10573">MNLLHYSMARLAVLCAIYQDSMMKLEGCFVVLRRNRSKNEGAGTCPTNMRLKEFSKKSPDSANLARGMHLTCQPLKANALPVVKATGGLKASHCYL</sequence>
<comment type="caution">
    <text evidence="1">The sequence shown here is derived from an EMBL/GenBank/DDBJ whole genome shotgun (WGS) entry which is preliminary data.</text>
</comment>
<dbReference type="AlphaFoldDB" id="A0A176XEV2"/>
<name>A0A176XEV2_AGRTU</name>
<dbReference type="EMBL" id="LXPS01000009">
    <property type="protein sequence ID" value="OAE47808.1"/>
    <property type="molecule type" value="Genomic_DNA"/>
</dbReference>
<evidence type="ECO:0000313" key="2">
    <source>
        <dbReference type="Proteomes" id="UP000077098"/>
    </source>
</evidence>
<proteinExistence type="predicted"/>